<dbReference type="GO" id="GO:0004725">
    <property type="term" value="F:protein tyrosine phosphatase activity"/>
    <property type="evidence" value="ECO:0007669"/>
    <property type="project" value="InterPro"/>
</dbReference>
<evidence type="ECO:0000313" key="5">
    <source>
        <dbReference type="WBParaSite" id="TCLT_0001088101-mRNA-1"/>
    </source>
</evidence>
<dbReference type="InterPro" id="IPR029021">
    <property type="entry name" value="Prot-tyrosine_phosphatase-like"/>
</dbReference>
<dbReference type="PRINTS" id="PR00700">
    <property type="entry name" value="PRTYPHPHTASE"/>
</dbReference>
<reference evidence="5" key="1">
    <citation type="submission" date="2017-02" db="UniProtKB">
        <authorList>
            <consortium name="WormBaseParasite"/>
        </authorList>
    </citation>
    <scope>IDENTIFICATION</scope>
</reference>
<dbReference type="InterPro" id="IPR016130">
    <property type="entry name" value="Tyr_Pase_AS"/>
</dbReference>
<dbReference type="Pfam" id="PF00102">
    <property type="entry name" value="Y_phosphatase"/>
    <property type="match status" value="1"/>
</dbReference>
<evidence type="ECO:0000313" key="3">
    <source>
        <dbReference type="EMBL" id="VDN08578.1"/>
    </source>
</evidence>
<dbReference type="AlphaFoldDB" id="A0A0N5DCF9"/>
<dbReference type="SMART" id="SM00404">
    <property type="entry name" value="PTPc_motif"/>
    <property type="match status" value="1"/>
</dbReference>
<dbReference type="Gene3D" id="3.90.190.10">
    <property type="entry name" value="Protein tyrosine phosphatase superfamily"/>
    <property type="match status" value="1"/>
</dbReference>
<dbReference type="InterPro" id="IPR003595">
    <property type="entry name" value="Tyr_Pase_cat"/>
</dbReference>
<sequence>MLCNVIEKQKPKCYQYWPEKVGQTANFNQITLKTISVTCIEGGNITVTKIKMDCENESRILYHRHWTTWPDHGAPTTVMVPFSLLQSAREQKRPVVVHCSAGIGRTGTLVLVEMILR</sequence>
<dbReference type="WBParaSite" id="TCLT_0001088101-mRNA-1">
    <property type="protein sequence ID" value="TCLT_0001088101-mRNA-1"/>
    <property type="gene ID" value="TCLT_0001088101"/>
</dbReference>
<accession>A0A0N5DCF9</accession>
<dbReference type="PROSITE" id="PS50055">
    <property type="entry name" value="TYR_PHOSPHATASE_PTP"/>
    <property type="match status" value="1"/>
</dbReference>
<organism evidence="5">
    <name type="scientific">Thelazia callipaeda</name>
    <name type="common">Oriental eyeworm</name>
    <name type="synonym">Parasitic nematode</name>
    <dbReference type="NCBI Taxonomy" id="103827"/>
    <lineage>
        <taxon>Eukaryota</taxon>
        <taxon>Metazoa</taxon>
        <taxon>Ecdysozoa</taxon>
        <taxon>Nematoda</taxon>
        <taxon>Chromadorea</taxon>
        <taxon>Rhabditida</taxon>
        <taxon>Spirurina</taxon>
        <taxon>Spiruromorpha</taxon>
        <taxon>Thelazioidea</taxon>
        <taxon>Thelaziidae</taxon>
        <taxon>Thelazia</taxon>
    </lineage>
</organism>
<dbReference type="CDD" id="cd00047">
    <property type="entry name" value="PTPc"/>
    <property type="match status" value="1"/>
</dbReference>
<name>A0A0N5DCF9_THECL</name>
<gene>
    <name evidence="3" type="ORF">TCLT_LOCUS10860</name>
</gene>
<dbReference type="PROSITE" id="PS50056">
    <property type="entry name" value="TYR_PHOSPHATASE_2"/>
    <property type="match status" value="1"/>
</dbReference>
<dbReference type="PANTHER" id="PTHR46163">
    <property type="entry name" value="TYROSINE-PROTEIN PHOSPHATASE-RELATED"/>
    <property type="match status" value="1"/>
</dbReference>
<protein>
    <submittedName>
        <fullName evidence="5">Protein-tyrosine-phosphatase</fullName>
    </submittedName>
</protein>
<dbReference type="PROSITE" id="PS00383">
    <property type="entry name" value="TYR_PHOSPHATASE_1"/>
    <property type="match status" value="1"/>
</dbReference>
<dbReference type="STRING" id="103827.A0A0N5DCF9"/>
<dbReference type="SUPFAM" id="SSF52799">
    <property type="entry name" value="(Phosphotyrosine protein) phosphatases II"/>
    <property type="match status" value="1"/>
</dbReference>
<feature type="domain" description="Tyrosine-protein phosphatase" evidence="1">
    <location>
        <begin position="1"/>
        <end position="117"/>
    </location>
</feature>
<dbReference type="Proteomes" id="UP000276776">
    <property type="component" value="Unassembled WGS sequence"/>
</dbReference>
<dbReference type="EMBL" id="UYYF01005489">
    <property type="protein sequence ID" value="VDN08578.1"/>
    <property type="molecule type" value="Genomic_DNA"/>
</dbReference>
<evidence type="ECO:0000313" key="4">
    <source>
        <dbReference type="Proteomes" id="UP000276776"/>
    </source>
</evidence>
<evidence type="ECO:0000259" key="1">
    <source>
        <dbReference type="PROSITE" id="PS50055"/>
    </source>
</evidence>
<proteinExistence type="predicted"/>
<dbReference type="OMA" id="MDCENES"/>
<dbReference type="InterPro" id="IPR000242">
    <property type="entry name" value="PTP_cat"/>
</dbReference>
<reference evidence="3 4" key="2">
    <citation type="submission" date="2018-11" db="EMBL/GenBank/DDBJ databases">
        <authorList>
            <consortium name="Pathogen Informatics"/>
        </authorList>
    </citation>
    <scope>NUCLEOTIDE SEQUENCE [LARGE SCALE GENOMIC DNA]</scope>
</reference>
<dbReference type="InterPro" id="IPR000387">
    <property type="entry name" value="Tyr_Pase_dom"/>
</dbReference>
<evidence type="ECO:0000259" key="2">
    <source>
        <dbReference type="PROSITE" id="PS50056"/>
    </source>
</evidence>
<feature type="domain" description="Tyrosine specific protein phosphatases" evidence="2">
    <location>
        <begin position="83"/>
        <end position="117"/>
    </location>
</feature>
<dbReference type="OrthoDB" id="10253954at2759"/>
<dbReference type="InterPro" id="IPR052782">
    <property type="entry name" value="Oocyte-zygote_transition_reg"/>
</dbReference>
<keyword evidence="4" id="KW-1185">Reference proteome</keyword>